<evidence type="ECO:0000259" key="3">
    <source>
        <dbReference type="PROSITE" id="PS50930"/>
    </source>
</evidence>
<dbReference type="Gene3D" id="2.40.50.1020">
    <property type="entry name" value="LytTr DNA-binding domain"/>
    <property type="match status" value="1"/>
</dbReference>
<dbReference type="InterPro" id="IPR011006">
    <property type="entry name" value="CheY-like_superfamily"/>
</dbReference>
<keyword evidence="1" id="KW-0597">Phosphoprotein</keyword>
<dbReference type="SUPFAM" id="SSF52172">
    <property type="entry name" value="CheY-like"/>
    <property type="match status" value="1"/>
</dbReference>
<proteinExistence type="predicted"/>
<dbReference type="InterPro" id="IPR046947">
    <property type="entry name" value="LytR-like"/>
</dbReference>
<gene>
    <name evidence="4" type="ORF">Prevot485_0180</name>
</gene>
<dbReference type="AlphaFoldDB" id="A0A6G8F0T8"/>
<dbReference type="Pfam" id="PF04397">
    <property type="entry name" value="LytTR"/>
    <property type="match status" value="1"/>
</dbReference>
<feature type="domain" description="Response regulatory" evidence="2">
    <location>
        <begin position="2"/>
        <end position="115"/>
    </location>
</feature>
<protein>
    <submittedName>
        <fullName evidence="4">DNA-binding response regulator</fullName>
    </submittedName>
</protein>
<evidence type="ECO:0000313" key="4">
    <source>
        <dbReference type="EMBL" id="QIM09919.1"/>
    </source>
</evidence>
<dbReference type="Gene3D" id="3.40.50.2300">
    <property type="match status" value="1"/>
</dbReference>
<dbReference type="EMBL" id="MN990733">
    <property type="protein sequence ID" value="QIM09919.1"/>
    <property type="molecule type" value="Genomic_DNA"/>
</dbReference>
<name>A0A6G8F0T8_9BACT</name>
<evidence type="ECO:0000259" key="2">
    <source>
        <dbReference type="PROSITE" id="PS50110"/>
    </source>
</evidence>
<dbReference type="PROSITE" id="PS50110">
    <property type="entry name" value="RESPONSE_REGULATORY"/>
    <property type="match status" value="1"/>
</dbReference>
<dbReference type="PROSITE" id="PS50930">
    <property type="entry name" value="HTH_LYTTR"/>
    <property type="match status" value="1"/>
</dbReference>
<evidence type="ECO:0000256" key="1">
    <source>
        <dbReference type="PROSITE-ProRule" id="PRU00169"/>
    </source>
</evidence>
<keyword evidence="4" id="KW-0238">DNA-binding</keyword>
<organism evidence="4">
    <name type="scientific">uncultured Prevotella sp</name>
    <dbReference type="NCBI Taxonomy" id="159272"/>
    <lineage>
        <taxon>Bacteria</taxon>
        <taxon>Pseudomonadati</taxon>
        <taxon>Bacteroidota</taxon>
        <taxon>Bacteroidia</taxon>
        <taxon>Bacteroidales</taxon>
        <taxon>Prevotellaceae</taxon>
        <taxon>Prevotella</taxon>
        <taxon>environmental samples</taxon>
    </lineage>
</organism>
<dbReference type="InterPro" id="IPR007492">
    <property type="entry name" value="LytTR_DNA-bd_dom"/>
</dbReference>
<dbReference type="SMART" id="SM00850">
    <property type="entry name" value="LytTR"/>
    <property type="match status" value="1"/>
</dbReference>
<feature type="domain" description="HTH LytTR-type" evidence="3">
    <location>
        <begin position="144"/>
        <end position="251"/>
    </location>
</feature>
<dbReference type="PANTHER" id="PTHR37299">
    <property type="entry name" value="TRANSCRIPTIONAL REGULATOR-RELATED"/>
    <property type="match status" value="1"/>
</dbReference>
<dbReference type="InterPro" id="IPR001789">
    <property type="entry name" value="Sig_transdc_resp-reg_receiver"/>
</dbReference>
<dbReference type="PANTHER" id="PTHR37299:SF1">
    <property type="entry name" value="STAGE 0 SPORULATION PROTEIN A HOMOLOG"/>
    <property type="match status" value="1"/>
</dbReference>
<accession>A0A6G8F0T8</accession>
<dbReference type="GO" id="GO:0003677">
    <property type="term" value="F:DNA binding"/>
    <property type="evidence" value="ECO:0007669"/>
    <property type="project" value="UniProtKB-KW"/>
</dbReference>
<feature type="modified residue" description="4-aspartylphosphate" evidence="1">
    <location>
        <position position="55"/>
    </location>
</feature>
<sequence length="251" mass="28696">MKIVIFEDEIYTFHQLRHMLEDMSPEYDVIGPIPSVEQGREYLSLHHDTDIIIADVELNDGLVFDALTYAPADVPVIFTAATGDNALRAFGFYSLSYLVKPVSDGCLADAMRKAAILIAARKQPAAEKARMLRRTRQNLYRERFVVKSFNGERMISLSTIQYIVSEHKSTYLVLLDGTSCPVDMPLSTLEEQLDPEKFMRVNRKYIVPVELVSGMERLVNGKELLKLKSDRSPEIIISRTRKAQVRKWLDR</sequence>
<dbReference type="GO" id="GO:0000156">
    <property type="term" value="F:phosphorelay response regulator activity"/>
    <property type="evidence" value="ECO:0007669"/>
    <property type="project" value="InterPro"/>
</dbReference>
<reference evidence="4" key="1">
    <citation type="journal article" date="2020" name="J. ISSAAS">
        <title>Lactobacilli and other gastrointestinal microbiota of Peromyscus leucopus, reservoir host for agents of Lyme disease and other zoonoses in North America.</title>
        <authorList>
            <person name="Milovic A."/>
            <person name="Bassam K."/>
            <person name="Shao H."/>
            <person name="Chatzistamou I."/>
            <person name="Tufts D.M."/>
            <person name="Diuk-Wasser M."/>
            <person name="Barbour A.G."/>
        </authorList>
    </citation>
    <scope>NUCLEOTIDE SEQUENCE</scope>
    <source>
        <strain evidence="4">LL70</strain>
    </source>
</reference>